<dbReference type="AlphaFoldDB" id="A0A829A6L7"/>
<feature type="signal peptide" evidence="1">
    <location>
        <begin position="1"/>
        <end position="28"/>
    </location>
</feature>
<evidence type="ECO:0000313" key="3">
    <source>
        <dbReference type="Proteomes" id="UP000010504"/>
    </source>
</evidence>
<name>A0A829A6L7_ENTFC</name>
<dbReference type="Proteomes" id="UP000010504">
    <property type="component" value="Unassembled WGS sequence"/>
</dbReference>
<sequence length="183" mass="20642">MKKAKLILSTIVLTSLSSGFLGSGTVDASAYNNKVVSLRAASDTTLTVSRIPYNPILYFEISMENYNQSDSTQRWVMEYNANTGGYYIREQIPGSVYPTQYIWWNSRAGSLLDFSSNKENVGTLWKLHSAGQNSLGNIFFIENMSNGNYMSWTRGGHTDRALMSSAFDWNREQRFIVQVEGEV</sequence>
<gene>
    <name evidence="2" type="ORF">OKA_05183</name>
</gene>
<feature type="chain" id="PRO_5032472249" description="Ricin B lectin domain-containing protein" evidence="1">
    <location>
        <begin position="29"/>
        <end position="183"/>
    </location>
</feature>
<proteinExistence type="predicted"/>
<evidence type="ECO:0008006" key="4">
    <source>
        <dbReference type="Google" id="ProtNLM"/>
    </source>
</evidence>
<evidence type="ECO:0000313" key="2">
    <source>
        <dbReference type="EMBL" id="ELB38640.1"/>
    </source>
</evidence>
<keyword evidence="1" id="KW-0732">Signal</keyword>
<reference evidence="2 3" key="1">
    <citation type="submission" date="2012-12" db="EMBL/GenBank/DDBJ databases">
        <title>The Genome Sequence of Enterococcus faecium E2039.</title>
        <authorList>
            <consortium name="The Broad Institute Genome Sequencing Platform"/>
            <consortium name="The Broad Institute Genome Sequencing Center for Infectious Disease"/>
            <person name="Earl A.M."/>
            <person name="Gilmore M.S."/>
            <person name="van Schaik W."/>
            <person name="Lebreton F."/>
            <person name="Willems R.J."/>
            <person name="Walker B."/>
            <person name="Young S.K."/>
            <person name="Zeng Q."/>
            <person name="Gargeya S."/>
            <person name="Fitzgerald M."/>
            <person name="Haas B."/>
            <person name="Abouelleil A."/>
            <person name="Alvarado L."/>
            <person name="Arachchi H.M."/>
            <person name="Berlin A.M."/>
            <person name="Chapman S.B."/>
            <person name="Dewar J."/>
            <person name="Goldberg J."/>
            <person name="Griggs A."/>
            <person name="Gujja S."/>
            <person name="Hansen M."/>
            <person name="Howarth C."/>
            <person name="Imamovic A."/>
            <person name="Larimer J."/>
            <person name="McCowan C."/>
            <person name="Murphy C."/>
            <person name="Neiman D."/>
            <person name="Pearson M."/>
            <person name="Priest M."/>
            <person name="Roberts A."/>
            <person name="Saif S."/>
            <person name="Shea T."/>
            <person name="Sisk P."/>
            <person name="Sykes S."/>
            <person name="Wortman J."/>
            <person name="Nusbaum C."/>
            <person name="Birren B."/>
        </authorList>
    </citation>
    <scope>NUCLEOTIDE SEQUENCE [LARGE SCALE GENOMIC DNA]</scope>
    <source>
        <strain evidence="2 3">E2039</strain>
    </source>
</reference>
<dbReference type="EMBL" id="AHXS01000023">
    <property type="protein sequence ID" value="ELB38640.1"/>
    <property type="molecule type" value="Genomic_DNA"/>
</dbReference>
<comment type="caution">
    <text evidence="2">The sequence shown here is derived from an EMBL/GenBank/DDBJ whole genome shotgun (WGS) entry which is preliminary data.</text>
</comment>
<dbReference type="RefSeq" id="WP_002335541.1">
    <property type="nucleotide sequence ID" value="NZ_KB029918.1"/>
</dbReference>
<organism evidence="2 3">
    <name type="scientific">Enterococcus faecium EnGen0026</name>
    <dbReference type="NCBI Taxonomy" id="1138917"/>
    <lineage>
        <taxon>Bacteria</taxon>
        <taxon>Bacillati</taxon>
        <taxon>Bacillota</taxon>
        <taxon>Bacilli</taxon>
        <taxon>Lactobacillales</taxon>
        <taxon>Enterococcaceae</taxon>
        <taxon>Enterococcus</taxon>
    </lineage>
</organism>
<dbReference type="Gene3D" id="2.80.10.50">
    <property type="match status" value="1"/>
</dbReference>
<protein>
    <recommendedName>
        <fullName evidence="4">Ricin B lectin domain-containing protein</fullName>
    </recommendedName>
</protein>
<accession>A0A829A6L7</accession>
<evidence type="ECO:0000256" key="1">
    <source>
        <dbReference type="SAM" id="SignalP"/>
    </source>
</evidence>